<reference evidence="1" key="1">
    <citation type="journal article" date="2021" name="Nat. Commun.">
        <title>Genetic determinants of endophytism in the Arabidopsis root mycobiome.</title>
        <authorList>
            <person name="Mesny F."/>
            <person name="Miyauchi S."/>
            <person name="Thiergart T."/>
            <person name="Pickel B."/>
            <person name="Atanasova L."/>
            <person name="Karlsson M."/>
            <person name="Huettel B."/>
            <person name="Barry K.W."/>
            <person name="Haridas S."/>
            <person name="Chen C."/>
            <person name="Bauer D."/>
            <person name="Andreopoulos W."/>
            <person name="Pangilinan J."/>
            <person name="LaButti K."/>
            <person name="Riley R."/>
            <person name="Lipzen A."/>
            <person name="Clum A."/>
            <person name="Drula E."/>
            <person name="Henrissat B."/>
            <person name="Kohler A."/>
            <person name="Grigoriev I.V."/>
            <person name="Martin F.M."/>
            <person name="Hacquard S."/>
        </authorList>
    </citation>
    <scope>NUCLEOTIDE SEQUENCE</scope>
    <source>
        <strain evidence="1">MPI-CAGE-CH-0235</strain>
    </source>
</reference>
<dbReference type="OrthoDB" id="4738706at2759"/>
<evidence type="ECO:0000313" key="1">
    <source>
        <dbReference type="EMBL" id="KAH7304168.1"/>
    </source>
</evidence>
<dbReference type="Proteomes" id="UP000813444">
    <property type="component" value="Unassembled WGS sequence"/>
</dbReference>
<gene>
    <name evidence="1" type="ORF">B0I35DRAFT_414647</name>
</gene>
<protein>
    <submittedName>
        <fullName evidence="1">Uncharacterized protein</fullName>
    </submittedName>
</protein>
<proteinExistence type="predicted"/>
<dbReference type="AlphaFoldDB" id="A0A8K0SEZ3"/>
<name>A0A8K0SEZ3_9HYPO</name>
<comment type="caution">
    <text evidence="1">The sequence shown here is derived from an EMBL/GenBank/DDBJ whole genome shotgun (WGS) entry which is preliminary data.</text>
</comment>
<accession>A0A8K0SEZ3</accession>
<organism evidence="1 2">
    <name type="scientific">Stachybotrys elegans</name>
    <dbReference type="NCBI Taxonomy" id="80388"/>
    <lineage>
        <taxon>Eukaryota</taxon>
        <taxon>Fungi</taxon>
        <taxon>Dikarya</taxon>
        <taxon>Ascomycota</taxon>
        <taxon>Pezizomycotina</taxon>
        <taxon>Sordariomycetes</taxon>
        <taxon>Hypocreomycetidae</taxon>
        <taxon>Hypocreales</taxon>
        <taxon>Stachybotryaceae</taxon>
        <taxon>Stachybotrys</taxon>
    </lineage>
</organism>
<dbReference type="EMBL" id="JAGPNK010000025">
    <property type="protein sequence ID" value="KAH7304168.1"/>
    <property type="molecule type" value="Genomic_DNA"/>
</dbReference>
<sequence length="218" mass="25229">MSISELKDGANHNLKERLRSRKKKSKEYTEYEKWNDMYLIIFPEDDPACIPSPYYDYMTPQNPDLNGFPSAFSQYEQFLRQELPSRVRQELEVRIRERLNPIEEGLRGELVDIVRDMQLQLFNIYRASRATPNTTDNAIVSPENGNAVISGAASGETDQIWDTAEQLQPFSQPPHLDDLQFDAFNGLVFDFSVPDMDFKVFQMSHSALSTQWTEQYSA</sequence>
<keyword evidence="2" id="KW-1185">Reference proteome</keyword>
<evidence type="ECO:0000313" key="2">
    <source>
        <dbReference type="Proteomes" id="UP000813444"/>
    </source>
</evidence>